<feature type="transmembrane region" description="Helical" evidence="1">
    <location>
        <begin position="198"/>
        <end position="226"/>
    </location>
</feature>
<dbReference type="AlphaFoldDB" id="A0A7E4VJH7"/>
<proteinExistence type="predicted"/>
<reference evidence="2" key="1">
    <citation type="journal article" date="2013" name="Genetics">
        <title>The draft genome and transcriptome of Panagrellus redivivus are shaped by the harsh demands of a free-living lifestyle.</title>
        <authorList>
            <person name="Srinivasan J."/>
            <person name="Dillman A.R."/>
            <person name="Macchietto M.G."/>
            <person name="Heikkinen L."/>
            <person name="Lakso M."/>
            <person name="Fracchia K.M."/>
            <person name="Antoshechkin I."/>
            <person name="Mortazavi A."/>
            <person name="Wong G."/>
            <person name="Sternberg P.W."/>
        </authorList>
    </citation>
    <scope>NUCLEOTIDE SEQUENCE [LARGE SCALE GENOMIC DNA]</scope>
    <source>
        <strain evidence="2">MT8872</strain>
    </source>
</reference>
<keyword evidence="1" id="KW-0812">Transmembrane</keyword>
<name>A0A7E4VJH7_PANRE</name>
<feature type="transmembrane region" description="Helical" evidence="1">
    <location>
        <begin position="32"/>
        <end position="57"/>
    </location>
</feature>
<sequence length="300" mass="33302">MDALASIIFPLLESHRFRQAINDTIASYPESLAAYTFNVWFGLVCIAVTVVNLFVLIKCQVLSNQNFKLPIALAVSYLISLCGLITEAYYRKQLYLTVLKTMRIPIVSSRDCLRIGILLQITSDFWVPTVAIPSVYAVLWPTDDVKYMCGRRATYFHVVAYAAYSFNIFGFTLAFLMNLTACFKARFGYQQQKASSKLIVYTLISFLSTLFVSIPSLLSIFTALGIPCGETIRRLSVPMAAMNTSGKLRTISVCQCTGCPLCTDHVPGTVPVRGPQYRTGTGAWSGPVPQTWSLTKTEDN</sequence>
<protein>
    <submittedName>
        <fullName evidence="3">G_PROTEIN_RECEP_F1_2 domain-containing protein</fullName>
    </submittedName>
</protein>
<evidence type="ECO:0000313" key="2">
    <source>
        <dbReference type="Proteomes" id="UP000492821"/>
    </source>
</evidence>
<keyword evidence="1" id="KW-0472">Membrane</keyword>
<evidence type="ECO:0000256" key="1">
    <source>
        <dbReference type="SAM" id="Phobius"/>
    </source>
</evidence>
<dbReference type="WBParaSite" id="Pan_g21915.t1">
    <property type="protein sequence ID" value="Pan_g21915.t1"/>
    <property type="gene ID" value="Pan_g21915"/>
</dbReference>
<dbReference type="Proteomes" id="UP000492821">
    <property type="component" value="Unassembled WGS sequence"/>
</dbReference>
<feature type="transmembrane region" description="Helical" evidence="1">
    <location>
        <begin position="155"/>
        <end position="177"/>
    </location>
</feature>
<accession>A0A7E4VJH7</accession>
<reference evidence="3" key="2">
    <citation type="submission" date="2020-10" db="UniProtKB">
        <authorList>
            <consortium name="WormBaseParasite"/>
        </authorList>
    </citation>
    <scope>IDENTIFICATION</scope>
</reference>
<keyword evidence="1" id="KW-1133">Transmembrane helix</keyword>
<feature type="transmembrane region" description="Helical" evidence="1">
    <location>
        <begin position="69"/>
        <end position="90"/>
    </location>
</feature>
<evidence type="ECO:0000313" key="3">
    <source>
        <dbReference type="WBParaSite" id="Pan_g21915.t1"/>
    </source>
</evidence>
<organism evidence="2 3">
    <name type="scientific">Panagrellus redivivus</name>
    <name type="common">Microworm</name>
    <dbReference type="NCBI Taxonomy" id="6233"/>
    <lineage>
        <taxon>Eukaryota</taxon>
        <taxon>Metazoa</taxon>
        <taxon>Ecdysozoa</taxon>
        <taxon>Nematoda</taxon>
        <taxon>Chromadorea</taxon>
        <taxon>Rhabditida</taxon>
        <taxon>Tylenchina</taxon>
        <taxon>Panagrolaimomorpha</taxon>
        <taxon>Panagrolaimoidea</taxon>
        <taxon>Panagrolaimidae</taxon>
        <taxon>Panagrellus</taxon>
    </lineage>
</organism>
<keyword evidence="2" id="KW-1185">Reference proteome</keyword>